<protein>
    <submittedName>
        <fullName evidence="1">DUF1491 family protein</fullName>
    </submittedName>
</protein>
<dbReference type="Proteomes" id="UP001165667">
    <property type="component" value="Unassembled WGS sequence"/>
</dbReference>
<proteinExistence type="predicted"/>
<gene>
    <name evidence="1" type="ORF">M8523_03580</name>
</gene>
<dbReference type="EMBL" id="JAMOIM010000002">
    <property type="protein sequence ID" value="MCW6507096.1"/>
    <property type="molecule type" value="Genomic_DNA"/>
</dbReference>
<reference evidence="1" key="1">
    <citation type="submission" date="2022-05" db="EMBL/GenBank/DDBJ databases">
        <authorList>
            <person name="Pankratov T."/>
        </authorList>
    </citation>
    <scope>NUCLEOTIDE SEQUENCE</scope>
    <source>
        <strain evidence="1">BP6-180914</strain>
    </source>
</reference>
<accession>A0AA42CIP5</accession>
<dbReference type="InterPro" id="IPR009964">
    <property type="entry name" value="DUF1491"/>
</dbReference>
<evidence type="ECO:0000313" key="2">
    <source>
        <dbReference type="Proteomes" id="UP001165667"/>
    </source>
</evidence>
<dbReference type="Pfam" id="PF07372">
    <property type="entry name" value="DUF1491"/>
    <property type="match status" value="1"/>
</dbReference>
<dbReference type="Gene3D" id="3.40.1530.20">
    <property type="entry name" value="Protein of unknown function (DUF1491)"/>
    <property type="match status" value="1"/>
</dbReference>
<name>A0AA42CIP5_9HYPH</name>
<comment type="caution">
    <text evidence="1">The sequence shown here is derived from an EMBL/GenBank/DDBJ whole genome shotgun (WGS) entry which is preliminary data.</text>
</comment>
<sequence length="111" mass="12468">MGRLRSDFWVSAYLRRCGGQAIPAMLRRRGSAEAGAILIKLDCLDGTAALFGPTPQTEVEDRDTARSFTRMHKDERISTVDAEARLAREISYDPDLWIVEVEDRAGRTLLD</sequence>
<dbReference type="AlphaFoldDB" id="A0AA42CIP5"/>
<organism evidence="1 2">
    <name type="scientific">Lichenifustis flavocetrariae</name>
    <dbReference type="NCBI Taxonomy" id="2949735"/>
    <lineage>
        <taxon>Bacteria</taxon>
        <taxon>Pseudomonadati</taxon>
        <taxon>Pseudomonadota</taxon>
        <taxon>Alphaproteobacteria</taxon>
        <taxon>Hyphomicrobiales</taxon>
        <taxon>Lichenihabitantaceae</taxon>
        <taxon>Lichenifustis</taxon>
    </lineage>
</organism>
<evidence type="ECO:0000313" key="1">
    <source>
        <dbReference type="EMBL" id="MCW6507096.1"/>
    </source>
</evidence>
<keyword evidence="2" id="KW-1185">Reference proteome</keyword>
<dbReference type="RefSeq" id="WP_282583468.1">
    <property type="nucleotide sequence ID" value="NZ_JAMOIM010000002.1"/>
</dbReference>